<dbReference type="OrthoDB" id="114868at2157"/>
<organism evidence="1 2">
    <name type="scientific">Methanoculleus bourgensis</name>
    <dbReference type="NCBI Taxonomy" id="83986"/>
    <lineage>
        <taxon>Archaea</taxon>
        <taxon>Methanobacteriati</taxon>
        <taxon>Methanobacteriota</taxon>
        <taxon>Stenosarchaea group</taxon>
        <taxon>Methanomicrobia</taxon>
        <taxon>Methanomicrobiales</taxon>
        <taxon>Methanomicrobiaceae</taxon>
        <taxon>Methanoculleus</taxon>
    </lineage>
</organism>
<dbReference type="AlphaFoldDB" id="A0A0X8XYZ2"/>
<sequence length="69" mass="7953">MEVRTLDEIRVRGFEALVKSSGPADAIRFIRSYSHGSGDYTRERKVWLEQDLDTIVAGILGRWKREDSL</sequence>
<dbReference type="KEGG" id="mema:MMAB1_3431"/>
<reference evidence="1 2" key="1">
    <citation type="submission" date="2016-01" db="EMBL/GenBank/DDBJ databases">
        <authorList>
            <person name="Manzoor S."/>
        </authorList>
    </citation>
    <scope>NUCLEOTIDE SEQUENCE [LARGE SCALE GENOMIC DNA]</scope>
    <source>
        <strain evidence="1">Methanoculleus sp MAB1</strain>
    </source>
</reference>
<evidence type="ECO:0000313" key="1">
    <source>
        <dbReference type="EMBL" id="CVK34644.1"/>
    </source>
</evidence>
<dbReference type="GeneID" id="27138812"/>
<name>A0A0X8XYZ2_9EURY</name>
<dbReference type="Proteomes" id="UP000069850">
    <property type="component" value="Chromosome 1"/>
</dbReference>
<gene>
    <name evidence="1" type="ORF">MMAB1_3431</name>
</gene>
<evidence type="ECO:0000313" key="2">
    <source>
        <dbReference type="Proteomes" id="UP000069850"/>
    </source>
</evidence>
<proteinExistence type="predicted"/>
<dbReference type="EMBL" id="LT158599">
    <property type="protein sequence ID" value="CVK34644.1"/>
    <property type="molecule type" value="Genomic_DNA"/>
</dbReference>
<accession>A0A0X8XYZ2</accession>
<dbReference type="RefSeq" id="WP_179965930.1">
    <property type="nucleotide sequence ID" value="NZ_LT158599.1"/>
</dbReference>
<protein>
    <submittedName>
        <fullName evidence="1">Uncharacterized protein</fullName>
    </submittedName>
</protein>